<dbReference type="NCBIfam" id="TIGR04057">
    <property type="entry name" value="SusC_RagA_signa"/>
    <property type="match status" value="1"/>
</dbReference>
<dbReference type="FunFam" id="2.170.130.10:FF:000003">
    <property type="entry name" value="SusC/RagA family TonB-linked outer membrane protein"/>
    <property type="match status" value="1"/>
</dbReference>
<comment type="caution">
    <text evidence="9">The sequence shown here is derived from an EMBL/GenBank/DDBJ whole genome shotgun (WGS) entry which is preliminary data.</text>
</comment>
<evidence type="ECO:0000256" key="7">
    <source>
        <dbReference type="PROSITE-ProRule" id="PRU01360"/>
    </source>
</evidence>
<dbReference type="Pfam" id="PF13715">
    <property type="entry name" value="CarbopepD_reg_2"/>
    <property type="match status" value="1"/>
</dbReference>
<keyword evidence="3 7" id="KW-1134">Transmembrane beta strand</keyword>
<dbReference type="InterPro" id="IPR039426">
    <property type="entry name" value="TonB-dep_rcpt-like"/>
</dbReference>
<keyword evidence="6 7" id="KW-0998">Cell outer membrane</keyword>
<comment type="similarity">
    <text evidence="7">Belongs to the TonB-dependent receptor family.</text>
</comment>
<dbReference type="Gene3D" id="2.40.170.20">
    <property type="entry name" value="TonB-dependent receptor, beta-barrel domain"/>
    <property type="match status" value="1"/>
</dbReference>
<dbReference type="InterPro" id="IPR008969">
    <property type="entry name" value="CarboxyPept-like_regulatory"/>
</dbReference>
<dbReference type="PROSITE" id="PS52016">
    <property type="entry name" value="TONB_DEPENDENT_REC_3"/>
    <property type="match status" value="1"/>
</dbReference>
<keyword evidence="5 7" id="KW-0472">Membrane</keyword>
<dbReference type="Proteomes" id="UP000249819">
    <property type="component" value="Unassembled WGS sequence"/>
</dbReference>
<evidence type="ECO:0000256" key="2">
    <source>
        <dbReference type="ARBA" id="ARBA00022448"/>
    </source>
</evidence>
<dbReference type="Pfam" id="PF07715">
    <property type="entry name" value="Plug"/>
    <property type="match status" value="1"/>
</dbReference>
<sequence length="1030" mass="115722">MKKKIAGIVSSLFYLFFVLLTTKANAQTVLLRGTVLDEKNSPVIGVTVIVKSNAQTVAVAQTDTAGMFTLNKLSTGVKYDLSFTCIGYISYTEKEFSLSEKTNTLLIRMKGDPAVLNELVVVGYGKQRKITLTGSVASVETKELKSSAVSNLSNALVGRLPGLIARQSTGATGQDGSKIWLRGQSTYSSSNNPLIMIDGVPRDGFEFIDPNEISNITILKDASATAIYGVRGANGVILITTRRGEAGKAKIQVNVEQAVKTPMKLPKYLHSADYFRLHKQGLINDGATTEASLYTDDYINRYDASKNWPDSLEYKYLYPDVDWIHELLKPASMRTVANANISGGTPGLKYFISGSYFHEDGIYKRTGDFPGYNTQDVENRFNFRSNLDVKLSSWLSAELGLATIVRNQVMPDIYQDEFFTLLKKTPPYVMPMTNPNGSIAQVAGYTNPYGELAARGFQKPNSFYTQGTVGLTSNLDFITKGLSFRTRFSFDSYNSNGFYRSRKYYTYTYQGNNKYQMVNSGQDFLNYALYNQNYYYNINPEFYLNYNKQVQKHNISGMLLYLITSKSVRSTNATGALPYRQQGLTGRFSYSYDDRYITEFDFGYNGSENFAKGRRFGFFPAVSAAWVLSREKFLSSANNWLDLLKLRVSAGKVGNQDPGTRFAYQSNWNINAKGYNFGTNYDNTMPGAVEAAAGNPQVTWETARKYNGGIDLSIKNGLFSFTGDVFYEHRTGIYQSSSPIISGFLGLVTFPKLNGGIVDNHGFEFEVGHRNRLSKDLNYEVKATYSFARNKIIKYLEIPMPDRTWQQVTGTRINSIFSYVADGYFQSKEDIAKGPNQSLFGVMQPGDIRYKDLNGDGIINSYDQTYLNKVSEPEQILGVSLSMSYKGIDFSALFQGAFGRYIDVAGPAIFGPQNDFSNMLSDWKDNYWTPERPDARYPRLMAIKNVVNTQHSTQWLWKADYVRLKNLEIGYNLPKAWTNPIGLRNIRVYVNGNNLLTWSTLRLFDPEEDNASPNYPLMRTYNAGLSLSFK</sequence>
<dbReference type="SUPFAM" id="SSF56935">
    <property type="entry name" value="Porins"/>
    <property type="match status" value="1"/>
</dbReference>
<evidence type="ECO:0000313" key="9">
    <source>
        <dbReference type="EMBL" id="RAJ88070.1"/>
    </source>
</evidence>
<comment type="subcellular location">
    <subcellularLocation>
        <location evidence="1 7">Cell outer membrane</location>
        <topology evidence="1 7">Multi-pass membrane protein</topology>
    </subcellularLocation>
</comment>
<name>A0A327WFD9_9BACT</name>
<dbReference type="InterPro" id="IPR023997">
    <property type="entry name" value="TonB-dep_OMP_SusC/RagA_CS"/>
</dbReference>
<evidence type="ECO:0000256" key="1">
    <source>
        <dbReference type="ARBA" id="ARBA00004571"/>
    </source>
</evidence>
<dbReference type="SUPFAM" id="SSF49464">
    <property type="entry name" value="Carboxypeptidase regulatory domain-like"/>
    <property type="match status" value="1"/>
</dbReference>
<reference evidence="9 10" key="1">
    <citation type="submission" date="2018-06" db="EMBL/GenBank/DDBJ databases">
        <title>Genomic Encyclopedia of Archaeal and Bacterial Type Strains, Phase II (KMG-II): from individual species to whole genera.</title>
        <authorList>
            <person name="Goeker M."/>
        </authorList>
    </citation>
    <scope>NUCLEOTIDE SEQUENCE [LARGE SCALE GENOMIC DNA]</scope>
    <source>
        <strain evidence="9 10">DSM 29821</strain>
    </source>
</reference>
<evidence type="ECO:0000256" key="3">
    <source>
        <dbReference type="ARBA" id="ARBA00022452"/>
    </source>
</evidence>
<dbReference type="InterPro" id="IPR023996">
    <property type="entry name" value="TonB-dep_OMP_SusC/RagA"/>
</dbReference>
<evidence type="ECO:0000313" key="10">
    <source>
        <dbReference type="Proteomes" id="UP000249819"/>
    </source>
</evidence>
<dbReference type="NCBIfam" id="TIGR04056">
    <property type="entry name" value="OMP_RagA_SusC"/>
    <property type="match status" value="1"/>
</dbReference>
<keyword evidence="4 7" id="KW-0812">Transmembrane</keyword>
<dbReference type="AlphaFoldDB" id="A0A327WFD9"/>
<dbReference type="RefSeq" id="WP_111590723.1">
    <property type="nucleotide sequence ID" value="NZ_QLMA01000001.1"/>
</dbReference>
<dbReference type="GO" id="GO:0009279">
    <property type="term" value="C:cell outer membrane"/>
    <property type="evidence" value="ECO:0007669"/>
    <property type="project" value="UniProtKB-SubCell"/>
</dbReference>
<dbReference type="InterPro" id="IPR036942">
    <property type="entry name" value="Beta-barrel_TonB_sf"/>
</dbReference>
<keyword evidence="2 7" id="KW-0813">Transport</keyword>
<evidence type="ECO:0000256" key="6">
    <source>
        <dbReference type="ARBA" id="ARBA00023237"/>
    </source>
</evidence>
<evidence type="ECO:0000259" key="8">
    <source>
        <dbReference type="Pfam" id="PF07715"/>
    </source>
</evidence>
<organism evidence="9 10">
    <name type="scientific">Chitinophaga dinghuensis</name>
    <dbReference type="NCBI Taxonomy" id="1539050"/>
    <lineage>
        <taxon>Bacteria</taxon>
        <taxon>Pseudomonadati</taxon>
        <taxon>Bacteroidota</taxon>
        <taxon>Chitinophagia</taxon>
        <taxon>Chitinophagales</taxon>
        <taxon>Chitinophagaceae</taxon>
        <taxon>Chitinophaga</taxon>
    </lineage>
</organism>
<evidence type="ECO:0000256" key="5">
    <source>
        <dbReference type="ARBA" id="ARBA00023136"/>
    </source>
</evidence>
<dbReference type="EMBL" id="QLMA01000001">
    <property type="protein sequence ID" value="RAJ88070.1"/>
    <property type="molecule type" value="Genomic_DNA"/>
</dbReference>
<accession>A0A327WFD9</accession>
<keyword evidence="10" id="KW-1185">Reference proteome</keyword>
<feature type="domain" description="TonB-dependent receptor plug" evidence="8">
    <location>
        <begin position="130"/>
        <end position="236"/>
    </location>
</feature>
<dbReference type="Gene3D" id="2.170.130.10">
    <property type="entry name" value="TonB-dependent receptor, plug domain"/>
    <property type="match status" value="1"/>
</dbReference>
<proteinExistence type="inferred from homology"/>
<dbReference type="InterPro" id="IPR037066">
    <property type="entry name" value="Plug_dom_sf"/>
</dbReference>
<dbReference type="InterPro" id="IPR012910">
    <property type="entry name" value="Plug_dom"/>
</dbReference>
<gene>
    <name evidence="9" type="ORF">CLV59_101835</name>
</gene>
<dbReference type="OrthoDB" id="601197at2"/>
<evidence type="ECO:0000256" key="4">
    <source>
        <dbReference type="ARBA" id="ARBA00022692"/>
    </source>
</evidence>
<dbReference type="Gene3D" id="2.60.40.1120">
    <property type="entry name" value="Carboxypeptidase-like, regulatory domain"/>
    <property type="match status" value="1"/>
</dbReference>
<protein>
    <submittedName>
        <fullName evidence="9">TonB-linked SusC/RagA family outer membrane protein</fullName>
    </submittedName>
</protein>